<dbReference type="PROSITE" id="PS50902">
    <property type="entry name" value="FLAVODOXIN_LIKE"/>
    <property type="match status" value="1"/>
</dbReference>
<dbReference type="PRINTS" id="PR00369">
    <property type="entry name" value="FLAVODOXIN"/>
</dbReference>
<sequence length="1322" mass="147771">MEAIPTPKGYPLIGNVLEIDPHKPNQSLDNLFAIHGPIIRLFLPSERTYVANYELAKELFDESRFVKAVTGPLAQVRELAGDGLFTAIPDEHNWELAHRLLMPAFGPLPIKDMFPGKTSYRDDIVSQMVLKWARSGPDHHINVPDDFTRLTLDSIAICAMGTRFNSFYHEEQHEFVNGMVTILAECFTRSRRPPLTQLLFKKQDKAFQEEINKLVSIAEELLASRRKNHTTKKDLLNAMIKNKDPKTGESLDDQTIIRNMITFLIAGHETTSGLLSFLFYELLANPEALATAQAEIDTVIGKEPITVEHMGKLPYIEGCLRETLRLHPTAPAFTLQAKGDQVLGGRYKIQDNQVVTVFLSGLHRDKAVYGPDAEFFKPDRMVGENFSALPPGSWKPFGNGVRACIGRPFAWQESILTVATLLQNFNFTKANPSYQLEIKTTLTIKPEEFYMKARLRHESFLDHAGALASGPVSEGKVREREVSGAEPTETLKPMQIFFGSNTGTCEAVANALAASAQRHGFKAEPVSMDDGVALFDKNQPLVVVTASYEGQPPDNAAHFVEWLSQSPKDKVEGVKYAVFGLGNKEWYSTYQKVPTLVDEAFAKNGGVPLTDRVALNVTEGNVFDALDEWTTRKLWPSLGSNEDDGTLGVEEFKVQIDPQKRGGALKQELQLGQIVETQLLTKKPGAPRKRHLSIALPSGTTYQTGDYLAVLPLNSSRIVQRVLRRFKLPWDAMLTIDPKAITSLPKGQQLSAHDILGGMVELSQPITAKALSAVKATISDEEETAAVDRIASDARTLSVTSLLEILELCPSSSFSFGAFLASLPAMRVRQYSISSSPLADPSVCTLTYSIIDAPPKSGSQGGHFHGVCSTYLERLSVGDTVQVGLRPSRTGFNVPADDERPMIMACAGTGLAPFRAFIQERAIKQEAGRKIGPALLFYGMNAPDEDDMYRDQFDEWEKRGVVSVRRAFSHANEQSEGCTFVQHRIWHDREQVLELFRRNAALYFCGAGIVGSGVDKVIIQIRIEQVKCSEEEAKKWVSEQKALEFYTHGSSYLVKEVVVNVRLFCDEALGKNVDSIKQKLEEVQATNEGLRDKIQGTASKHHFEQRLTHLALQENNDMMMLDQISPLFNIPDFSWVDHHGELDTHRRNVEAEFWPKTWLGEQELIQQMGQVTTDQKYKAWRESKSSGMFVISEILRDQTQLDEILAKLRRYQRAKEDSDKQKALEDVVSRVLKMISQDKKVWIVLDRVDRCCSHVQQQSPSGRRSHHGARAILNSLSRMALQGANVKVLAVVNRTNWRVDLDDEDVGDGEEHVTIKGFCQVN</sequence>
<dbReference type="InterPro" id="IPR017927">
    <property type="entry name" value="FAD-bd_FR_type"/>
</dbReference>
<evidence type="ECO:0000256" key="11">
    <source>
        <dbReference type="ARBA" id="ARBA00022857"/>
    </source>
</evidence>
<dbReference type="Gene3D" id="1.10.630.10">
    <property type="entry name" value="Cytochrome P450"/>
    <property type="match status" value="1"/>
</dbReference>
<comment type="caution">
    <text evidence="21">The sequence shown here is derived from an EMBL/GenBank/DDBJ whole genome shotgun (WGS) entry which is preliminary data.</text>
</comment>
<dbReference type="Pfam" id="PF00258">
    <property type="entry name" value="Flavodoxin_1"/>
    <property type="match status" value="1"/>
</dbReference>
<dbReference type="GO" id="GO:0004497">
    <property type="term" value="F:monooxygenase activity"/>
    <property type="evidence" value="ECO:0007669"/>
    <property type="project" value="UniProtKB-KW"/>
</dbReference>
<dbReference type="InterPro" id="IPR001709">
    <property type="entry name" value="Flavoprot_Pyr_Nucl_cyt_Rdtase"/>
</dbReference>
<dbReference type="SUPFAM" id="SSF52218">
    <property type="entry name" value="Flavoproteins"/>
    <property type="match status" value="1"/>
</dbReference>
<evidence type="ECO:0000256" key="8">
    <source>
        <dbReference type="ARBA" id="ARBA00022643"/>
    </source>
</evidence>
<dbReference type="InterPro" id="IPR017972">
    <property type="entry name" value="Cyt_P450_CS"/>
</dbReference>
<evidence type="ECO:0000256" key="7">
    <source>
        <dbReference type="ARBA" id="ARBA00022630"/>
    </source>
</evidence>
<dbReference type="InterPro" id="IPR017938">
    <property type="entry name" value="Riboflavin_synthase-like_b-brl"/>
</dbReference>
<dbReference type="InterPro" id="IPR008254">
    <property type="entry name" value="Flavodoxin/NO_synth"/>
</dbReference>
<comment type="cofactor">
    <cofactor evidence="3">
        <name>FAD</name>
        <dbReference type="ChEBI" id="CHEBI:57692"/>
    </cofactor>
</comment>
<protein>
    <recommendedName>
        <fullName evidence="17">Bifunctional cytochrome P450/NADPH--P450 reductase</fullName>
    </recommendedName>
</protein>
<organism evidence="21 22">
    <name type="scientific">Fusarium flagelliforme</name>
    <dbReference type="NCBI Taxonomy" id="2675880"/>
    <lineage>
        <taxon>Eukaryota</taxon>
        <taxon>Fungi</taxon>
        <taxon>Dikarya</taxon>
        <taxon>Ascomycota</taxon>
        <taxon>Pezizomycotina</taxon>
        <taxon>Sordariomycetes</taxon>
        <taxon>Hypocreomycetidae</taxon>
        <taxon>Hypocreales</taxon>
        <taxon>Nectriaceae</taxon>
        <taxon>Fusarium</taxon>
        <taxon>Fusarium incarnatum-equiseti species complex</taxon>
    </lineage>
</organism>
<reference evidence="21 22" key="1">
    <citation type="journal article" date="2018" name="PLoS Pathog.">
        <title>Evolution of structural diversity of trichothecenes, a family of toxins produced by plant pathogenic and entomopathogenic fungi.</title>
        <authorList>
            <person name="Proctor R.H."/>
            <person name="McCormick S.P."/>
            <person name="Kim H.S."/>
            <person name="Cardoza R.E."/>
            <person name="Stanley A.M."/>
            <person name="Lindo L."/>
            <person name="Kelly A."/>
            <person name="Brown D.W."/>
            <person name="Lee T."/>
            <person name="Vaughan M.M."/>
            <person name="Alexander N.J."/>
            <person name="Busman M."/>
            <person name="Gutierrez S."/>
        </authorList>
    </citation>
    <scope>NUCLEOTIDE SEQUENCE [LARGE SCALE GENOMIC DNA]</scope>
    <source>
        <strain evidence="21 22">NRRL 13405</strain>
    </source>
</reference>
<evidence type="ECO:0000256" key="15">
    <source>
        <dbReference type="ARBA" id="ARBA00023033"/>
    </source>
</evidence>
<dbReference type="GO" id="GO:0005506">
    <property type="term" value="F:iron ion binding"/>
    <property type="evidence" value="ECO:0007669"/>
    <property type="project" value="InterPro"/>
</dbReference>
<dbReference type="Pfam" id="PF00667">
    <property type="entry name" value="FAD_binding_1"/>
    <property type="match status" value="1"/>
</dbReference>
<dbReference type="InterPro" id="IPR027417">
    <property type="entry name" value="P-loop_NTPase"/>
</dbReference>
<dbReference type="Gene3D" id="1.20.990.10">
    <property type="entry name" value="NADPH-cytochrome p450 Reductase, Chain A, domain 3"/>
    <property type="match status" value="1"/>
</dbReference>
<keyword evidence="15 21" id="KW-0503">Monooxygenase</keyword>
<dbReference type="InterPro" id="IPR001433">
    <property type="entry name" value="OxRdtase_FAD/NAD-bd"/>
</dbReference>
<dbReference type="Proteomes" id="UP000265631">
    <property type="component" value="Unassembled WGS sequence"/>
</dbReference>
<evidence type="ECO:0000256" key="1">
    <source>
        <dbReference type="ARBA" id="ARBA00001917"/>
    </source>
</evidence>
<dbReference type="CDD" id="cd11068">
    <property type="entry name" value="CYP120A1"/>
    <property type="match status" value="1"/>
</dbReference>
<dbReference type="STRING" id="2594813.A0A395MWZ4"/>
<keyword evidence="11" id="KW-0521">NADP</keyword>
<dbReference type="InterPro" id="IPR029039">
    <property type="entry name" value="Flavoprotein-like_sf"/>
</dbReference>
<dbReference type="Pfam" id="PF00175">
    <property type="entry name" value="NAD_binding_1"/>
    <property type="match status" value="1"/>
</dbReference>
<dbReference type="SUPFAM" id="SSF52343">
    <property type="entry name" value="Ferredoxin reductase-like, C-terminal NADP-linked domain"/>
    <property type="match status" value="1"/>
</dbReference>
<gene>
    <name evidence="21" type="ORF">FIE12Z_3343</name>
</gene>
<dbReference type="Gene3D" id="2.40.30.10">
    <property type="entry name" value="Translation factors"/>
    <property type="match status" value="1"/>
</dbReference>
<keyword evidence="12" id="KW-0249">Electron transport</keyword>
<dbReference type="PANTHER" id="PTHR19384:SF127">
    <property type="entry name" value="BIFUNCTIONAL CYTOCHROME P450_NADPH--P450 REDUCTASE"/>
    <property type="match status" value="1"/>
</dbReference>
<evidence type="ECO:0000256" key="6">
    <source>
        <dbReference type="ARBA" id="ARBA00022617"/>
    </source>
</evidence>
<dbReference type="InterPro" id="IPR023173">
    <property type="entry name" value="NADPH_Cyt_P450_Rdtase_alpha"/>
</dbReference>
<feature type="domain" description="FAD-binding FR-type" evidence="20">
    <location>
        <begin position="667"/>
        <end position="895"/>
    </location>
</feature>
<evidence type="ECO:0000256" key="3">
    <source>
        <dbReference type="ARBA" id="ARBA00001974"/>
    </source>
</evidence>
<comment type="similarity">
    <text evidence="4">In the N-terminal section; belongs to the cytochrome P450 family.</text>
</comment>
<dbReference type="GO" id="GO:0020037">
    <property type="term" value="F:heme binding"/>
    <property type="evidence" value="ECO:0007669"/>
    <property type="project" value="InterPro"/>
</dbReference>
<dbReference type="Pfam" id="PF00067">
    <property type="entry name" value="p450"/>
    <property type="match status" value="1"/>
</dbReference>
<feature type="coiled-coil region" evidence="18">
    <location>
        <begin position="1073"/>
        <end position="1100"/>
    </location>
</feature>
<comment type="catalytic activity">
    <reaction evidence="16">
        <text>2 oxidized [cytochrome P450] + NADPH = 2 reduced [cytochrome P450] + NADP(+) + H(+)</text>
        <dbReference type="Rhea" id="RHEA:24040"/>
        <dbReference type="Rhea" id="RHEA-COMP:14627"/>
        <dbReference type="Rhea" id="RHEA-COMP:14628"/>
        <dbReference type="ChEBI" id="CHEBI:15378"/>
        <dbReference type="ChEBI" id="CHEBI:55376"/>
        <dbReference type="ChEBI" id="CHEBI:57783"/>
        <dbReference type="ChEBI" id="CHEBI:58349"/>
        <dbReference type="ChEBI" id="CHEBI:60344"/>
        <dbReference type="EC" id="1.6.2.4"/>
    </reaction>
</comment>
<dbReference type="EMBL" id="PXXK01000067">
    <property type="protein sequence ID" value="RFN52412.1"/>
    <property type="molecule type" value="Genomic_DNA"/>
</dbReference>
<evidence type="ECO:0000256" key="10">
    <source>
        <dbReference type="ARBA" id="ARBA00022827"/>
    </source>
</evidence>
<evidence type="ECO:0000256" key="12">
    <source>
        <dbReference type="ARBA" id="ARBA00022982"/>
    </source>
</evidence>
<evidence type="ECO:0000256" key="9">
    <source>
        <dbReference type="ARBA" id="ARBA00022723"/>
    </source>
</evidence>
<dbReference type="Gene3D" id="3.40.50.80">
    <property type="entry name" value="Nucleotide-binding domain of ferredoxin-NADP reductase (FNR) module"/>
    <property type="match status" value="1"/>
</dbReference>
<dbReference type="PRINTS" id="PR00371">
    <property type="entry name" value="FPNCR"/>
</dbReference>
<name>A0A395MWZ4_9HYPO</name>
<keyword evidence="22" id="KW-1185">Reference proteome</keyword>
<feature type="domain" description="Flavodoxin-like" evidence="19">
    <location>
        <begin position="494"/>
        <end position="634"/>
    </location>
</feature>
<keyword evidence="6" id="KW-0349">Heme</keyword>
<accession>A0A395MWZ4</accession>
<keyword evidence="8" id="KW-0288">FMN</keyword>
<keyword evidence="5" id="KW-0813">Transport</keyword>
<dbReference type="InterPro" id="IPR003097">
    <property type="entry name" value="CysJ-like_FAD-binding"/>
</dbReference>
<comment type="cofactor">
    <cofactor evidence="1">
        <name>FMN</name>
        <dbReference type="ChEBI" id="CHEBI:58210"/>
    </cofactor>
</comment>
<dbReference type="InterPro" id="IPR039261">
    <property type="entry name" value="FNR_nucleotide-bd"/>
</dbReference>
<dbReference type="GO" id="GO:0005829">
    <property type="term" value="C:cytosol"/>
    <property type="evidence" value="ECO:0007669"/>
    <property type="project" value="TreeGrafter"/>
</dbReference>
<dbReference type="SUPFAM" id="SSF48264">
    <property type="entry name" value="Cytochrome P450"/>
    <property type="match status" value="1"/>
</dbReference>
<dbReference type="InterPro" id="IPR001094">
    <property type="entry name" value="Flavdoxin-like"/>
</dbReference>
<keyword evidence="13" id="KW-0560">Oxidoreductase</keyword>
<dbReference type="PROSITE" id="PS51384">
    <property type="entry name" value="FAD_FR"/>
    <property type="match status" value="1"/>
</dbReference>
<evidence type="ECO:0000256" key="4">
    <source>
        <dbReference type="ARBA" id="ARBA00010018"/>
    </source>
</evidence>
<dbReference type="PROSITE" id="PS00086">
    <property type="entry name" value="CYTOCHROME_P450"/>
    <property type="match status" value="1"/>
</dbReference>
<dbReference type="GO" id="GO:0016705">
    <property type="term" value="F:oxidoreductase activity, acting on paired donors, with incorporation or reduction of molecular oxygen"/>
    <property type="evidence" value="ECO:0007669"/>
    <property type="project" value="InterPro"/>
</dbReference>
<evidence type="ECO:0000259" key="19">
    <source>
        <dbReference type="PROSITE" id="PS50902"/>
    </source>
</evidence>
<evidence type="ECO:0000256" key="13">
    <source>
        <dbReference type="ARBA" id="ARBA00023002"/>
    </source>
</evidence>
<evidence type="ECO:0000256" key="5">
    <source>
        <dbReference type="ARBA" id="ARBA00022448"/>
    </source>
</evidence>
<dbReference type="CDD" id="cd06206">
    <property type="entry name" value="bifunctional_CYPOR"/>
    <property type="match status" value="1"/>
</dbReference>
<keyword evidence="10" id="KW-0274">FAD</keyword>
<dbReference type="GO" id="GO:0010181">
    <property type="term" value="F:FMN binding"/>
    <property type="evidence" value="ECO:0007669"/>
    <property type="project" value="InterPro"/>
</dbReference>
<dbReference type="Gene3D" id="3.40.50.360">
    <property type="match status" value="1"/>
</dbReference>
<proteinExistence type="inferred from homology"/>
<keyword evidence="14" id="KW-0408">Iron</keyword>
<dbReference type="InterPro" id="IPR036396">
    <property type="entry name" value="Cyt_P450_sf"/>
</dbReference>
<keyword evidence="9" id="KW-0479">Metal-binding</keyword>
<dbReference type="Gene3D" id="3.40.50.300">
    <property type="entry name" value="P-loop containing nucleotide triphosphate hydrolases"/>
    <property type="match status" value="1"/>
</dbReference>
<comment type="cofactor">
    <cofactor evidence="2">
        <name>heme</name>
        <dbReference type="ChEBI" id="CHEBI:30413"/>
    </cofactor>
</comment>
<dbReference type="SUPFAM" id="SSF63380">
    <property type="entry name" value="Riboflavin synthase domain-like"/>
    <property type="match status" value="1"/>
</dbReference>
<dbReference type="GO" id="GO:0003958">
    <property type="term" value="F:NADPH-hemoprotein reductase activity"/>
    <property type="evidence" value="ECO:0007669"/>
    <property type="project" value="UniProtKB-EC"/>
</dbReference>
<keyword evidence="7" id="KW-0285">Flavoprotein</keyword>
<keyword evidence="18" id="KW-0175">Coiled coil</keyword>
<evidence type="ECO:0000313" key="21">
    <source>
        <dbReference type="EMBL" id="RFN52412.1"/>
    </source>
</evidence>
<dbReference type="PANTHER" id="PTHR19384">
    <property type="entry name" value="NITRIC OXIDE SYNTHASE-RELATED"/>
    <property type="match status" value="1"/>
</dbReference>
<evidence type="ECO:0000256" key="18">
    <source>
        <dbReference type="SAM" id="Coils"/>
    </source>
</evidence>
<evidence type="ECO:0000256" key="17">
    <source>
        <dbReference type="ARBA" id="ARBA00069740"/>
    </source>
</evidence>
<dbReference type="FunFam" id="1.10.630.10:FF:000040">
    <property type="entry name" value="Bifunctional cytochrome P450/NADPH--P450 reductase"/>
    <property type="match status" value="1"/>
</dbReference>
<dbReference type="InterPro" id="IPR001128">
    <property type="entry name" value="Cyt_P450"/>
</dbReference>
<evidence type="ECO:0000256" key="2">
    <source>
        <dbReference type="ARBA" id="ARBA00001971"/>
    </source>
</evidence>
<evidence type="ECO:0000256" key="16">
    <source>
        <dbReference type="ARBA" id="ARBA00049342"/>
    </source>
</evidence>
<evidence type="ECO:0000313" key="22">
    <source>
        <dbReference type="Proteomes" id="UP000265631"/>
    </source>
</evidence>
<evidence type="ECO:0000256" key="14">
    <source>
        <dbReference type="ARBA" id="ARBA00023004"/>
    </source>
</evidence>
<evidence type="ECO:0000259" key="20">
    <source>
        <dbReference type="PROSITE" id="PS51384"/>
    </source>
</evidence>
<dbReference type="GO" id="GO:0050660">
    <property type="term" value="F:flavin adenine dinucleotide binding"/>
    <property type="evidence" value="ECO:0007669"/>
    <property type="project" value="TreeGrafter"/>
</dbReference>